<feature type="active site" description="Proton acceptor" evidence="5">
    <location>
        <position position="168"/>
    </location>
</feature>
<dbReference type="CDD" id="cd05311">
    <property type="entry name" value="NAD_bind_2_malic_enz"/>
    <property type="match status" value="1"/>
</dbReference>
<accession>A0A1H5PNT3</accession>
<dbReference type="GO" id="GO:0004470">
    <property type="term" value="F:malic enzyme activity"/>
    <property type="evidence" value="ECO:0007669"/>
    <property type="project" value="InterPro"/>
</dbReference>
<evidence type="ECO:0000256" key="3">
    <source>
        <dbReference type="ARBA" id="ARBA00022723"/>
    </source>
</evidence>
<organism evidence="11 12">
    <name type="scientific">Jiangella alba</name>
    <dbReference type="NCBI Taxonomy" id="561176"/>
    <lineage>
        <taxon>Bacteria</taxon>
        <taxon>Bacillati</taxon>
        <taxon>Actinomycetota</taxon>
        <taxon>Actinomycetes</taxon>
        <taxon>Jiangellales</taxon>
        <taxon>Jiangellaceae</taxon>
        <taxon>Jiangella</taxon>
    </lineage>
</organism>
<feature type="domain" description="Malic enzyme N-terminal" evidence="10">
    <location>
        <begin position="92"/>
        <end position="225"/>
    </location>
</feature>
<dbReference type="InterPro" id="IPR051674">
    <property type="entry name" value="Malate_Decarboxylase"/>
</dbReference>
<feature type="binding site" evidence="6">
    <location>
        <position position="392"/>
    </location>
    <ligand>
        <name>(S)-malate</name>
        <dbReference type="ChEBI" id="CHEBI:15589"/>
    </ligand>
</feature>
<dbReference type="InterPro" id="IPR046346">
    <property type="entry name" value="Aminoacid_DH-like_N_sf"/>
</dbReference>
<dbReference type="InterPro" id="IPR037062">
    <property type="entry name" value="Malic_N_dom_sf"/>
</dbReference>
<comment type="cofactor">
    <cofactor evidence="7">
        <name>Mg(2+)</name>
        <dbReference type="ChEBI" id="CHEBI:18420"/>
    </cofactor>
    <cofactor evidence="7">
        <name>Mn(2+)</name>
        <dbReference type="ChEBI" id="CHEBI:29035"/>
    </cofactor>
    <text evidence="7">Divalent metal cations. Prefers magnesium or manganese.</text>
</comment>
<dbReference type="STRING" id="561176.SAMN04488561_5002"/>
<dbReference type="Gene3D" id="3.40.50.720">
    <property type="entry name" value="NAD(P)-binding Rossmann-like Domain"/>
    <property type="match status" value="1"/>
</dbReference>
<keyword evidence="3 7" id="KW-0479">Metal-binding</keyword>
<dbReference type="InterPro" id="IPR045213">
    <property type="entry name" value="Malic_NAD-bd_bact_type"/>
</dbReference>
<evidence type="ECO:0000313" key="11">
    <source>
        <dbReference type="EMBL" id="SEF15562.1"/>
    </source>
</evidence>
<dbReference type="FunFam" id="3.40.50.10380:FF:000003">
    <property type="entry name" value="NADP-dependent malic enzyme"/>
    <property type="match status" value="1"/>
</dbReference>
<dbReference type="GO" id="GO:0046872">
    <property type="term" value="F:metal ion binding"/>
    <property type="evidence" value="ECO:0007669"/>
    <property type="project" value="UniProtKB-KW"/>
</dbReference>
<dbReference type="SMART" id="SM01274">
    <property type="entry name" value="malic"/>
    <property type="match status" value="1"/>
</dbReference>
<evidence type="ECO:0000256" key="4">
    <source>
        <dbReference type="ARBA" id="ARBA00023002"/>
    </source>
</evidence>
<dbReference type="EMBL" id="FNUC01000004">
    <property type="protein sequence ID" value="SEF15562.1"/>
    <property type="molecule type" value="Genomic_DNA"/>
</dbReference>
<sequence length="462" mass="47905">MATPSPGYAITVRVEAPSSSTATSGLAAAVSAAGGALTALDVVESFADRLVVDVTCDAVDSDHAESITKALTQVAGVTVRKVSDRTFLIHLGGKLEVSPKVPLKHRDDLSRAYTPGVARVCLAIAENPEDARRLTIKRNTVAVVTDGSAVLGLGNIGPAAALPVMEGKAALFKQFAGVDAWPVCLDTQDTDEIVSIVRALAPVYGGINLEDIAAPRCFEIEARLRELLDIPVFHDDQHGTAIVVLAALYNALRVVGKSLDSVRVVVSGVGAAGHAIIRLLAAQGVTDIVACDRRGAVHAENGEGRDEFRRWIAQNTNPRAATGSLREVLAGADVFIGVSGPNLLTGEDVATMAPDAIVFALANPDPEVDPIAAREHAAVVATGRSDFPNQINNVLAFPGFFRGMLDAGAHRITDAVMLAAARAIADAVGPDQVNASYIVPSVFDPEVAPAVAAAVKHAAQSG</sequence>
<dbReference type="AlphaFoldDB" id="A0A1H5PNT3"/>
<dbReference type="PANTHER" id="PTHR43237:SF4">
    <property type="entry name" value="NADP-DEPENDENT MALIC ENZYME"/>
    <property type="match status" value="1"/>
</dbReference>
<evidence type="ECO:0000256" key="8">
    <source>
        <dbReference type="RuleBase" id="RU003427"/>
    </source>
</evidence>
<reference evidence="12" key="1">
    <citation type="submission" date="2016-10" db="EMBL/GenBank/DDBJ databases">
        <authorList>
            <person name="Varghese N."/>
            <person name="Submissions S."/>
        </authorList>
    </citation>
    <scope>NUCLEOTIDE SEQUENCE [LARGE SCALE GENOMIC DNA]</scope>
    <source>
        <strain evidence="12">DSM 45237</strain>
    </source>
</reference>
<dbReference type="InterPro" id="IPR012302">
    <property type="entry name" value="Malic_NAD-bd"/>
</dbReference>
<evidence type="ECO:0000313" key="12">
    <source>
        <dbReference type="Proteomes" id="UP000181980"/>
    </source>
</evidence>
<dbReference type="SUPFAM" id="SSF53223">
    <property type="entry name" value="Aminoacid dehydrogenase-like, N-terminal domain"/>
    <property type="match status" value="1"/>
</dbReference>
<keyword evidence="12" id="KW-1185">Reference proteome</keyword>
<feature type="binding site" evidence="7">
    <location>
        <position position="210"/>
    </location>
    <ligand>
        <name>a divalent metal cation</name>
        <dbReference type="ChEBI" id="CHEBI:60240"/>
    </ligand>
</feature>
<dbReference type="InterPro" id="IPR001891">
    <property type="entry name" value="Malic_OxRdtase"/>
</dbReference>
<dbReference type="Pfam" id="PF00390">
    <property type="entry name" value="malic"/>
    <property type="match status" value="1"/>
</dbReference>
<dbReference type="GO" id="GO:0016616">
    <property type="term" value="F:oxidoreductase activity, acting on the CH-OH group of donors, NAD or NADP as acceptor"/>
    <property type="evidence" value="ECO:0007669"/>
    <property type="project" value="InterPro"/>
</dbReference>
<protein>
    <submittedName>
        <fullName evidence="11">Malate dehydrogenase (Oxaloacetate-decarboxylating)</fullName>
    </submittedName>
</protein>
<dbReference type="PANTHER" id="PTHR43237">
    <property type="entry name" value="NADP-DEPENDENT MALIC ENZYME"/>
    <property type="match status" value="1"/>
</dbReference>
<dbReference type="PROSITE" id="PS00331">
    <property type="entry name" value="MALIC_ENZYMES"/>
    <property type="match status" value="1"/>
</dbReference>
<dbReference type="Gene3D" id="3.40.50.10380">
    <property type="entry name" value="Malic enzyme, N-terminal domain"/>
    <property type="match status" value="1"/>
</dbReference>
<comment type="cofactor">
    <cofactor evidence="1">
        <name>Mn(2+)</name>
        <dbReference type="ChEBI" id="CHEBI:29035"/>
    </cofactor>
</comment>
<evidence type="ECO:0000259" key="10">
    <source>
        <dbReference type="SMART" id="SM01274"/>
    </source>
</evidence>
<feature type="active site" description="Proton donor" evidence="5">
    <location>
        <position position="113"/>
    </location>
</feature>
<comment type="similarity">
    <text evidence="2 8">Belongs to the malic enzymes family.</text>
</comment>
<evidence type="ECO:0000259" key="9">
    <source>
        <dbReference type="SMART" id="SM00919"/>
    </source>
</evidence>
<dbReference type="InterPro" id="IPR015884">
    <property type="entry name" value="Malic_enzyme_CS"/>
</dbReference>
<dbReference type="OrthoDB" id="9805787at2"/>
<dbReference type="InterPro" id="IPR036291">
    <property type="entry name" value="NAD(P)-bd_dom_sf"/>
</dbReference>
<evidence type="ECO:0000256" key="1">
    <source>
        <dbReference type="ARBA" id="ARBA00001936"/>
    </source>
</evidence>
<dbReference type="PIRSF" id="PIRSF000106">
    <property type="entry name" value="ME"/>
    <property type="match status" value="1"/>
</dbReference>
<dbReference type="InterPro" id="IPR012301">
    <property type="entry name" value="Malic_N_dom"/>
</dbReference>
<evidence type="ECO:0000256" key="5">
    <source>
        <dbReference type="PIRSR" id="PIRSR000106-1"/>
    </source>
</evidence>
<evidence type="ECO:0000256" key="7">
    <source>
        <dbReference type="PIRSR" id="PIRSR000106-3"/>
    </source>
</evidence>
<name>A0A1H5PNT3_9ACTN</name>
<dbReference type="Proteomes" id="UP000181980">
    <property type="component" value="Unassembled WGS sequence"/>
</dbReference>
<proteinExistence type="inferred from homology"/>
<dbReference type="RefSeq" id="WP_069109170.1">
    <property type="nucleotide sequence ID" value="NZ_FNUC01000004.1"/>
</dbReference>
<dbReference type="Pfam" id="PF03949">
    <property type="entry name" value="Malic_M"/>
    <property type="match status" value="1"/>
</dbReference>
<feature type="domain" description="Malic enzyme NAD-binding" evidence="9">
    <location>
        <begin position="237"/>
        <end position="460"/>
    </location>
</feature>
<evidence type="ECO:0000256" key="6">
    <source>
        <dbReference type="PIRSR" id="PIRSR000106-2"/>
    </source>
</evidence>
<feature type="binding site" evidence="7">
    <location>
        <position position="211"/>
    </location>
    <ligand>
        <name>a divalent metal cation</name>
        <dbReference type="ChEBI" id="CHEBI:60240"/>
    </ligand>
</feature>
<dbReference type="PRINTS" id="PR00072">
    <property type="entry name" value="MALOXRDTASE"/>
</dbReference>
<feature type="binding site" evidence="7">
    <location>
        <position position="236"/>
    </location>
    <ligand>
        <name>a divalent metal cation</name>
        <dbReference type="ChEBI" id="CHEBI:60240"/>
    </ligand>
</feature>
<gene>
    <name evidence="11" type="ORF">SAMN04488561_5002</name>
</gene>
<feature type="binding site" evidence="6">
    <location>
        <position position="363"/>
    </location>
    <ligand>
        <name>(S)-malate</name>
        <dbReference type="ChEBI" id="CHEBI:15589"/>
    </ligand>
</feature>
<dbReference type="SUPFAM" id="SSF51735">
    <property type="entry name" value="NAD(P)-binding Rossmann-fold domains"/>
    <property type="match status" value="1"/>
</dbReference>
<dbReference type="SMART" id="SM00919">
    <property type="entry name" value="Malic_M"/>
    <property type="match status" value="1"/>
</dbReference>
<dbReference type="GO" id="GO:0051287">
    <property type="term" value="F:NAD binding"/>
    <property type="evidence" value="ECO:0007669"/>
    <property type="project" value="InterPro"/>
</dbReference>
<evidence type="ECO:0000256" key="2">
    <source>
        <dbReference type="ARBA" id="ARBA00008785"/>
    </source>
</evidence>
<keyword evidence="4" id="KW-0560">Oxidoreductase</keyword>